<dbReference type="AlphaFoldDB" id="A0A8J8T4B1"/>
<keyword evidence="1" id="KW-1133">Transmembrane helix</keyword>
<proteinExistence type="predicted"/>
<organism evidence="2 3">
    <name type="scientific">Halteria grandinella</name>
    <dbReference type="NCBI Taxonomy" id="5974"/>
    <lineage>
        <taxon>Eukaryota</taxon>
        <taxon>Sar</taxon>
        <taxon>Alveolata</taxon>
        <taxon>Ciliophora</taxon>
        <taxon>Intramacronucleata</taxon>
        <taxon>Spirotrichea</taxon>
        <taxon>Stichotrichia</taxon>
        <taxon>Sporadotrichida</taxon>
        <taxon>Halteriidae</taxon>
        <taxon>Halteria</taxon>
    </lineage>
</organism>
<dbReference type="EMBL" id="RRYP01005711">
    <property type="protein sequence ID" value="TNV81812.1"/>
    <property type="molecule type" value="Genomic_DNA"/>
</dbReference>
<comment type="caution">
    <text evidence="2">The sequence shown here is derived from an EMBL/GenBank/DDBJ whole genome shotgun (WGS) entry which is preliminary data.</text>
</comment>
<keyword evidence="1" id="KW-0812">Transmembrane</keyword>
<keyword evidence="3" id="KW-1185">Reference proteome</keyword>
<name>A0A8J8T4B1_HALGN</name>
<keyword evidence="1" id="KW-0472">Membrane</keyword>
<protein>
    <submittedName>
        <fullName evidence="2">Uncharacterized protein</fullName>
    </submittedName>
</protein>
<dbReference type="Proteomes" id="UP000785679">
    <property type="component" value="Unassembled WGS sequence"/>
</dbReference>
<evidence type="ECO:0000313" key="3">
    <source>
        <dbReference type="Proteomes" id="UP000785679"/>
    </source>
</evidence>
<evidence type="ECO:0000313" key="2">
    <source>
        <dbReference type="EMBL" id="TNV81812.1"/>
    </source>
</evidence>
<reference evidence="2" key="1">
    <citation type="submission" date="2019-06" db="EMBL/GenBank/DDBJ databases">
        <authorList>
            <person name="Zheng W."/>
        </authorList>
    </citation>
    <scope>NUCLEOTIDE SEQUENCE</scope>
    <source>
        <strain evidence="2">QDHG01</strain>
    </source>
</reference>
<gene>
    <name evidence="2" type="ORF">FGO68_gene8884</name>
</gene>
<accession>A0A8J8T4B1</accession>
<evidence type="ECO:0000256" key="1">
    <source>
        <dbReference type="SAM" id="Phobius"/>
    </source>
</evidence>
<feature type="transmembrane region" description="Helical" evidence="1">
    <location>
        <begin position="42"/>
        <end position="59"/>
    </location>
</feature>
<sequence>MFEIFDQRRKLDNKLSVLMIEEGSSRAFIKAWWSKTSWLRKFTVLLIHVGIACMIFQLMQMANNTKEIKDEDTSKFSNWDGYVHGRMRWGKIDDFIMPNPLQTYCDSKVVMGEFEGQLYKNQPHGIGIFKPDKAISACPIEFAYMTFYKGMPHGGPVFMRLKNGRTIIIDELNLGIPNGVSIIYESECATDFLTSKDKKEDVSGIVRDIRENHSILSKKPIRLIEYEEETAVLFNGILLKNGDTQKMEGYGVVLNDKTQTRPYKVSYSKDM</sequence>